<sequence length="132" mass="13931">MHRGGEIGRVVASQGHQQAVAQELEVDGIHTQLVGMQVAQSRQGTGQVIEVACSIGQSIGDLLAVTLDLGRAVAYIKVREVGLGGGEASKHPFQGFSSIFSTMATNLPPGSLDVAFVFPREHHGFQSSPRQP</sequence>
<dbReference type="Proteomes" id="UP000277928">
    <property type="component" value="Unassembled WGS sequence"/>
</dbReference>
<evidence type="ECO:0000313" key="1">
    <source>
        <dbReference type="EMBL" id="VDM93679.1"/>
    </source>
</evidence>
<proteinExistence type="predicted"/>
<accession>A0A3P7JY60</accession>
<name>A0A3P7JY60_LITSI</name>
<dbReference type="EMBL" id="UYRX01002976">
    <property type="protein sequence ID" value="VDM93679.1"/>
    <property type="molecule type" value="Genomic_DNA"/>
</dbReference>
<dbReference type="AlphaFoldDB" id="A0A3P7JY60"/>
<reference evidence="1 2" key="1">
    <citation type="submission" date="2018-08" db="EMBL/GenBank/DDBJ databases">
        <authorList>
            <person name="Laetsch R D."/>
            <person name="Stevens L."/>
            <person name="Kumar S."/>
            <person name="Blaxter L. M."/>
        </authorList>
    </citation>
    <scope>NUCLEOTIDE SEQUENCE [LARGE SCALE GENOMIC DNA]</scope>
</reference>
<keyword evidence="2" id="KW-1185">Reference proteome</keyword>
<protein>
    <submittedName>
        <fullName evidence="1">Uncharacterized protein</fullName>
    </submittedName>
</protein>
<organism evidence="1 2">
    <name type="scientific">Litomosoides sigmodontis</name>
    <name type="common">Filarial nematode worm</name>
    <dbReference type="NCBI Taxonomy" id="42156"/>
    <lineage>
        <taxon>Eukaryota</taxon>
        <taxon>Metazoa</taxon>
        <taxon>Ecdysozoa</taxon>
        <taxon>Nematoda</taxon>
        <taxon>Chromadorea</taxon>
        <taxon>Rhabditida</taxon>
        <taxon>Spirurina</taxon>
        <taxon>Spiruromorpha</taxon>
        <taxon>Filarioidea</taxon>
        <taxon>Onchocercidae</taxon>
        <taxon>Litomosoides</taxon>
    </lineage>
</organism>
<gene>
    <name evidence="1" type="ORF">NLS_LOCUS10225</name>
</gene>
<evidence type="ECO:0000313" key="2">
    <source>
        <dbReference type="Proteomes" id="UP000277928"/>
    </source>
</evidence>